<dbReference type="OrthoDB" id="3218567at2"/>
<protein>
    <submittedName>
        <fullName evidence="1">Tetratricopeptide repeat-containing protein</fullName>
    </submittedName>
</protein>
<dbReference type="AlphaFoldDB" id="A0A239P7V5"/>
<reference evidence="1 2" key="1">
    <citation type="submission" date="2017-06" db="EMBL/GenBank/DDBJ databases">
        <authorList>
            <person name="Kim H.J."/>
            <person name="Triplett B.A."/>
        </authorList>
    </citation>
    <scope>NUCLEOTIDE SEQUENCE [LARGE SCALE GENOMIC DNA]</scope>
    <source>
        <strain evidence="1 2">CGMCC 4.2132</strain>
    </source>
</reference>
<proteinExistence type="predicted"/>
<name>A0A239P7V5_9ACTN</name>
<gene>
    <name evidence="1" type="ORF">SAMN05216276_109612</name>
</gene>
<keyword evidence="2" id="KW-1185">Reference proteome</keyword>
<dbReference type="SUPFAM" id="SSF48452">
    <property type="entry name" value="TPR-like"/>
    <property type="match status" value="1"/>
</dbReference>
<evidence type="ECO:0000313" key="1">
    <source>
        <dbReference type="EMBL" id="SNT63052.1"/>
    </source>
</evidence>
<accession>A0A239P7V5</accession>
<dbReference type="InterPro" id="IPR011990">
    <property type="entry name" value="TPR-like_helical_dom_sf"/>
</dbReference>
<dbReference type="Proteomes" id="UP000198282">
    <property type="component" value="Unassembled WGS sequence"/>
</dbReference>
<evidence type="ECO:0000313" key="2">
    <source>
        <dbReference type="Proteomes" id="UP000198282"/>
    </source>
</evidence>
<dbReference type="Gene3D" id="1.25.40.10">
    <property type="entry name" value="Tetratricopeptide repeat domain"/>
    <property type="match status" value="1"/>
</dbReference>
<sequence length="319" mass="35229">MRPGVTTLTDAPAAAIGWGADDREQAVALLARVPGLADQSTDRRASVRAWIADLYPPPTQDLPWGDLQPDRLAERFLGRHLHTTPGLADQLTLAADPAQAIRLLTMYTRAVAHPVFTHRLDAALIELCVRHANVLAKPAIRTATQVEAPQPLLAALHRVLSSPDINTKTLQEWGNQPPRTSHALADWAVQLTACLVDNHRRRSNLPGLAMSLNNLSIRFGDLGRREKALEAITEAIQAYRHLTETQPDTFLLDLAASLNNLSIRLGQVGRQEEALETITGAIRHRLAEIRPVVHQKELEWSLAVMEWLRSTIDGDEGTR</sequence>
<dbReference type="EMBL" id="FZOD01000096">
    <property type="protein sequence ID" value="SNT63052.1"/>
    <property type="molecule type" value="Genomic_DNA"/>
</dbReference>
<organism evidence="1 2">
    <name type="scientific">Streptosporangium subroseum</name>
    <dbReference type="NCBI Taxonomy" id="106412"/>
    <lineage>
        <taxon>Bacteria</taxon>
        <taxon>Bacillati</taxon>
        <taxon>Actinomycetota</taxon>
        <taxon>Actinomycetes</taxon>
        <taxon>Streptosporangiales</taxon>
        <taxon>Streptosporangiaceae</taxon>
        <taxon>Streptosporangium</taxon>
    </lineage>
</organism>